<dbReference type="AlphaFoldDB" id="A0AA39YSH8"/>
<accession>A0AA39YSH8</accession>
<protein>
    <submittedName>
        <fullName evidence="2">Uncharacterized protein</fullName>
    </submittedName>
</protein>
<gene>
    <name evidence="2" type="ORF">B0T16DRAFT_502666</name>
</gene>
<evidence type="ECO:0000313" key="2">
    <source>
        <dbReference type="EMBL" id="KAK0657789.1"/>
    </source>
</evidence>
<keyword evidence="3" id="KW-1185">Reference proteome</keyword>
<reference evidence="2" key="1">
    <citation type="submission" date="2023-06" db="EMBL/GenBank/DDBJ databases">
        <title>Genome-scale phylogeny and comparative genomics of the fungal order Sordariales.</title>
        <authorList>
            <consortium name="Lawrence Berkeley National Laboratory"/>
            <person name="Hensen N."/>
            <person name="Bonometti L."/>
            <person name="Westerberg I."/>
            <person name="Brannstrom I.O."/>
            <person name="Guillou S."/>
            <person name="Cros-Aarteil S."/>
            <person name="Calhoun S."/>
            <person name="Haridas S."/>
            <person name="Kuo A."/>
            <person name="Mondo S."/>
            <person name="Pangilinan J."/>
            <person name="Riley R."/>
            <person name="Labutti K."/>
            <person name="Andreopoulos B."/>
            <person name="Lipzen A."/>
            <person name="Chen C."/>
            <person name="Yanf M."/>
            <person name="Daum C."/>
            <person name="Ng V."/>
            <person name="Clum A."/>
            <person name="Steindorff A."/>
            <person name="Ohm R."/>
            <person name="Martin F."/>
            <person name="Silar P."/>
            <person name="Natvig D."/>
            <person name="Lalanne C."/>
            <person name="Gautier V."/>
            <person name="Ament-Velasquez S.L."/>
            <person name="Kruys A."/>
            <person name="Hutchinson M.I."/>
            <person name="Powell A.J."/>
            <person name="Barry K."/>
            <person name="Miller A.N."/>
            <person name="Grigoriev I.V."/>
            <person name="Debuchy R."/>
            <person name="Gladieux P."/>
            <person name="Thoren M.H."/>
            <person name="Johannesson H."/>
        </authorList>
    </citation>
    <scope>NUCLEOTIDE SEQUENCE</scope>
    <source>
        <strain evidence="2">SMH2532-1</strain>
    </source>
</reference>
<comment type="caution">
    <text evidence="2">The sequence shown here is derived from an EMBL/GenBank/DDBJ whole genome shotgun (WGS) entry which is preliminary data.</text>
</comment>
<dbReference type="Proteomes" id="UP001174936">
    <property type="component" value="Unassembled WGS sequence"/>
</dbReference>
<feature type="region of interest" description="Disordered" evidence="1">
    <location>
        <begin position="73"/>
        <end position="94"/>
    </location>
</feature>
<name>A0AA39YSH8_9PEZI</name>
<evidence type="ECO:0000256" key="1">
    <source>
        <dbReference type="SAM" id="MobiDB-lite"/>
    </source>
</evidence>
<evidence type="ECO:0000313" key="3">
    <source>
        <dbReference type="Proteomes" id="UP001174936"/>
    </source>
</evidence>
<dbReference type="EMBL" id="JAULSV010000001">
    <property type="protein sequence ID" value="KAK0657789.1"/>
    <property type="molecule type" value="Genomic_DNA"/>
</dbReference>
<feature type="compositionally biased region" description="Polar residues" evidence="1">
    <location>
        <begin position="147"/>
        <end position="163"/>
    </location>
</feature>
<proteinExistence type="predicted"/>
<sequence>MPSAATQDRDATVRGFRARVKQVFRVGDSNAALAPSKRWSLGNIFHRERSSRDTSSPKRASFRQSLKLFLRGPGSNVSGSSCGSEESLNIPGRDHSPVIPATVVNPRIRPHEVSTAREFDRVVPNAPEAPQTSPKIDIPTHPGATPFSANESERNTSASTNATVETTATSITWETLGTSSTTMEPVFPGISADHLTTSVSATAENFNISPASIAKMPARKLSHAPQIPESPILRRQPSLLAEYNAIVDSMFKAFMLGDDLDNKDIQGNKGVPCADGEIFEPLLDPAGSNKKTIDQVCSLHESSSAVFGLSNEEGLDRFGSCSLEIGSNHNFSVETPEYQNHIANMDPFRTGEMPTSTSSVYSQDEWIDMDDEEHEDQVVLHTGYVLQLQTIPEHDEDGDADNDQNADYLVRQDDDHDSDSSSEDDYTWNTETEDVPAILEASFQAWSTFVDQLAQSLYSNDSERDTTEVGTMELDIGYDSDSETFWDFENVDLDDSESVVIDPHIIYNMSWSQHSFIDDRGFLDTYANARLRHDHSGLLQRCRWHLFARRSILDYGLGPEIMVTDPDGNTFYPDDLMYYVESPSSDEWSSG</sequence>
<organism evidence="2 3">
    <name type="scientific">Cercophora newfieldiana</name>
    <dbReference type="NCBI Taxonomy" id="92897"/>
    <lineage>
        <taxon>Eukaryota</taxon>
        <taxon>Fungi</taxon>
        <taxon>Dikarya</taxon>
        <taxon>Ascomycota</taxon>
        <taxon>Pezizomycotina</taxon>
        <taxon>Sordariomycetes</taxon>
        <taxon>Sordariomycetidae</taxon>
        <taxon>Sordariales</taxon>
        <taxon>Lasiosphaeriaceae</taxon>
        <taxon>Cercophora</taxon>
    </lineage>
</organism>
<feature type="region of interest" description="Disordered" evidence="1">
    <location>
        <begin position="124"/>
        <end position="163"/>
    </location>
</feature>
<feature type="compositionally biased region" description="Polar residues" evidence="1">
    <location>
        <begin position="75"/>
        <end position="87"/>
    </location>
</feature>